<dbReference type="AlphaFoldDB" id="A0A930V541"/>
<feature type="signal peptide" evidence="1">
    <location>
        <begin position="1"/>
        <end position="21"/>
    </location>
</feature>
<gene>
    <name evidence="2" type="ORF">ISG29_20285</name>
</gene>
<name>A0A930V541_9ACTN</name>
<comment type="caution">
    <text evidence="2">The sequence shown here is derived from an EMBL/GenBank/DDBJ whole genome shotgun (WGS) entry which is preliminary data.</text>
</comment>
<organism evidence="2 3">
    <name type="scientific">Nocardioides acrostichi</name>
    <dbReference type="NCBI Taxonomy" id="2784339"/>
    <lineage>
        <taxon>Bacteria</taxon>
        <taxon>Bacillati</taxon>
        <taxon>Actinomycetota</taxon>
        <taxon>Actinomycetes</taxon>
        <taxon>Propionibacteriales</taxon>
        <taxon>Nocardioidaceae</taxon>
        <taxon>Nocardioides</taxon>
    </lineage>
</organism>
<evidence type="ECO:0000313" key="3">
    <source>
        <dbReference type="Proteomes" id="UP000656804"/>
    </source>
</evidence>
<reference evidence="2" key="1">
    <citation type="submission" date="2020-11" db="EMBL/GenBank/DDBJ databases">
        <title>Nocardioides sp. CBS4Y-1, whole genome shotgun sequence.</title>
        <authorList>
            <person name="Tuo L."/>
        </authorList>
    </citation>
    <scope>NUCLEOTIDE SEQUENCE</scope>
    <source>
        <strain evidence="2">CBS4Y-1</strain>
    </source>
</reference>
<evidence type="ECO:0008006" key="4">
    <source>
        <dbReference type="Google" id="ProtNLM"/>
    </source>
</evidence>
<keyword evidence="3" id="KW-1185">Reference proteome</keyword>
<feature type="chain" id="PRO_5038117236" description="General secretion pathway protein GspJ" evidence="1">
    <location>
        <begin position="22"/>
        <end position="221"/>
    </location>
</feature>
<proteinExistence type="predicted"/>
<evidence type="ECO:0000313" key="2">
    <source>
        <dbReference type="EMBL" id="MBF4164011.1"/>
    </source>
</evidence>
<evidence type="ECO:0000256" key="1">
    <source>
        <dbReference type="SAM" id="SignalP"/>
    </source>
</evidence>
<dbReference type="RefSeq" id="WP_194505275.1">
    <property type="nucleotide sequence ID" value="NZ_JADIVZ010000019.1"/>
</dbReference>
<accession>A0A930V541</accession>
<sequence>MIEAALAGVLALAAVMSAAAAAGSWRAARKASLATQSLGDIEAARRHQELMPEFALRLSEVAEGGKFKHLEVELLGPIALQRLKALEVRIRDDRPGRAQEVNYPRPDQQAMMVELIAQQVWGPYRFTPGVGPSVGSVKNPSDEHGRSCRVNAPLEVGEGLRFQLEPTVPPWLGNASGPDRHEELWLSRVGHEIRLTIRAQSDQGEWVIPLEVEAMRGGGER</sequence>
<protein>
    <recommendedName>
        <fullName evidence="4">General secretion pathway protein GspJ</fullName>
    </recommendedName>
</protein>
<keyword evidence="1" id="KW-0732">Signal</keyword>
<dbReference type="Proteomes" id="UP000656804">
    <property type="component" value="Unassembled WGS sequence"/>
</dbReference>
<dbReference type="EMBL" id="JADIVZ010000019">
    <property type="protein sequence ID" value="MBF4164011.1"/>
    <property type="molecule type" value="Genomic_DNA"/>
</dbReference>